<evidence type="ECO:0000313" key="2">
    <source>
        <dbReference type="Proteomes" id="UP000266723"/>
    </source>
</evidence>
<accession>A0ABQ7CNI4</accession>
<keyword evidence="2" id="KW-1185">Reference proteome</keyword>
<dbReference type="Proteomes" id="UP000266723">
    <property type="component" value="Unassembled WGS sequence"/>
</dbReference>
<dbReference type="EMBL" id="QGKV02000759">
    <property type="protein sequence ID" value="KAF3560750.1"/>
    <property type="molecule type" value="Genomic_DNA"/>
</dbReference>
<sequence length="176" mass="20767">MDEATLHASSAVTLLLLPHHSFLSSIFKPAQLTSHRLCYLILHQSPLPPPPSFTKINKLRFNAQKREGERERERERERETLPVMVVKSVTVVVVKNATVVVKLSCCRWRRRRLWLVVTRWMKDVVEDMSRSKNDRPLLIERTNEEEEERAYDERDLDYGVGFGGARPFSWRKLWRL</sequence>
<organism evidence="1 2">
    <name type="scientific">Brassica cretica</name>
    <name type="common">Mustard</name>
    <dbReference type="NCBI Taxonomy" id="69181"/>
    <lineage>
        <taxon>Eukaryota</taxon>
        <taxon>Viridiplantae</taxon>
        <taxon>Streptophyta</taxon>
        <taxon>Embryophyta</taxon>
        <taxon>Tracheophyta</taxon>
        <taxon>Spermatophyta</taxon>
        <taxon>Magnoliopsida</taxon>
        <taxon>eudicotyledons</taxon>
        <taxon>Gunneridae</taxon>
        <taxon>Pentapetalae</taxon>
        <taxon>rosids</taxon>
        <taxon>malvids</taxon>
        <taxon>Brassicales</taxon>
        <taxon>Brassicaceae</taxon>
        <taxon>Brassiceae</taxon>
        <taxon>Brassica</taxon>
    </lineage>
</organism>
<protein>
    <recommendedName>
        <fullName evidence="3">Transmembrane protein</fullName>
    </recommendedName>
</protein>
<proteinExistence type="predicted"/>
<evidence type="ECO:0000313" key="1">
    <source>
        <dbReference type="EMBL" id="KAF3560750.1"/>
    </source>
</evidence>
<comment type="caution">
    <text evidence="1">The sequence shown here is derived from an EMBL/GenBank/DDBJ whole genome shotgun (WGS) entry which is preliminary data.</text>
</comment>
<gene>
    <name evidence="1" type="ORF">DY000_02016083</name>
</gene>
<evidence type="ECO:0008006" key="3">
    <source>
        <dbReference type="Google" id="ProtNLM"/>
    </source>
</evidence>
<reference evidence="1 2" key="1">
    <citation type="journal article" date="2020" name="BMC Genomics">
        <title>Intraspecific diversification of the crop wild relative Brassica cretica Lam. using demographic model selection.</title>
        <authorList>
            <person name="Kioukis A."/>
            <person name="Michalopoulou V.A."/>
            <person name="Briers L."/>
            <person name="Pirintsos S."/>
            <person name="Studholme D.J."/>
            <person name="Pavlidis P."/>
            <person name="Sarris P.F."/>
        </authorList>
    </citation>
    <scope>NUCLEOTIDE SEQUENCE [LARGE SCALE GENOMIC DNA]</scope>
    <source>
        <strain evidence="2">cv. PFS-1207/04</strain>
    </source>
</reference>
<name>A0ABQ7CNI4_BRACR</name>